<reference evidence="1 2" key="1">
    <citation type="submission" date="2015-04" db="EMBL/GenBank/DDBJ databases">
        <title>Taxonomic description and genome sequence of Bacillus campisalis sp. nov., a novel member of the genus Bacillus isolated from solar saltern.</title>
        <authorList>
            <person name="Mathan Kumar R."/>
            <person name="Kaur G."/>
            <person name="Kumar A."/>
            <person name="Singh N.K."/>
            <person name="Kaur N."/>
            <person name="Kumar N."/>
            <person name="Mayilraj S."/>
        </authorList>
    </citation>
    <scope>NUCLEOTIDE SEQUENCE [LARGE SCALE GENOMIC DNA]</scope>
    <source>
        <strain evidence="1 2">SA2-6</strain>
    </source>
</reference>
<protein>
    <submittedName>
        <fullName evidence="1">Uncharacterized protein</fullName>
    </submittedName>
</protein>
<sequence>MQNASENINSIGNSGNSDIDLNVEVKVDTTAIGFAVLCTLLATGQMNELQFQEAVRKMEELTQEKIGHFYGKGLNDSSSVRLFKREGH</sequence>
<gene>
    <name evidence="1" type="ORF">WQ57_09925</name>
</gene>
<evidence type="ECO:0000313" key="2">
    <source>
        <dbReference type="Proteomes" id="UP000034166"/>
    </source>
</evidence>
<accession>A0A0M2T070</accession>
<keyword evidence="2" id="KW-1185">Reference proteome</keyword>
<dbReference type="EMBL" id="LAYY01000009">
    <property type="protein sequence ID" value="KKK38240.1"/>
    <property type="molecule type" value="Genomic_DNA"/>
</dbReference>
<organism evidence="1 2">
    <name type="scientific">Mesobacillus campisalis</name>
    <dbReference type="NCBI Taxonomy" id="1408103"/>
    <lineage>
        <taxon>Bacteria</taxon>
        <taxon>Bacillati</taxon>
        <taxon>Bacillota</taxon>
        <taxon>Bacilli</taxon>
        <taxon>Bacillales</taxon>
        <taxon>Bacillaceae</taxon>
        <taxon>Mesobacillus</taxon>
    </lineage>
</organism>
<proteinExistence type="predicted"/>
<dbReference type="PATRIC" id="fig|1408103.3.peg.2238"/>
<name>A0A0M2T070_9BACI</name>
<evidence type="ECO:0000313" key="1">
    <source>
        <dbReference type="EMBL" id="KKK38240.1"/>
    </source>
</evidence>
<dbReference type="Proteomes" id="UP000034166">
    <property type="component" value="Unassembled WGS sequence"/>
</dbReference>
<dbReference type="AlphaFoldDB" id="A0A0M2T070"/>
<comment type="caution">
    <text evidence="1">The sequence shown here is derived from an EMBL/GenBank/DDBJ whole genome shotgun (WGS) entry which is preliminary data.</text>
</comment>